<protein>
    <submittedName>
        <fullName evidence="2">GNAT family N-acetyltransferase</fullName>
    </submittedName>
</protein>
<accession>A0ABV8MTA1</accession>
<dbReference type="SUPFAM" id="SSF55729">
    <property type="entry name" value="Acyl-CoA N-acyltransferases (Nat)"/>
    <property type="match status" value="1"/>
</dbReference>
<feature type="domain" description="N-acetyltransferase" evidence="1">
    <location>
        <begin position="16"/>
        <end position="172"/>
    </location>
</feature>
<evidence type="ECO:0000313" key="3">
    <source>
        <dbReference type="Proteomes" id="UP001595791"/>
    </source>
</evidence>
<dbReference type="Proteomes" id="UP001595791">
    <property type="component" value="Unassembled WGS sequence"/>
</dbReference>
<dbReference type="InterPro" id="IPR016181">
    <property type="entry name" value="Acyl_CoA_acyltransferase"/>
</dbReference>
<organism evidence="2 3">
    <name type="scientific">Chitinimonas lacunae</name>
    <dbReference type="NCBI Taxonomy" id="1963018"/>
    <lineage>
        <taxon>Bacteria</taxon>
        <taxon>Pseudomonadati</taxon>
        <taxon>Pseudomonadota</taxon>
        <taxon>Betaproteobacteria</taxon>
        <taxon>Neisseriales</taxon>
        <taxon>Chitinibacteraceae</taxon>
        <taxon>Chitinimonas</taxon>
    </lineage>
</organism>
<evidence type="ECO:0000259" key="1">
    <source>
        <dbReference type="PROSITE" id="PS51186"/>
    </source>
</evidence>
<sequence>MSALDPDRFLLRTDRLLLRRIVSDDLPALYRLYSDPEVMAFASDPVFTSPGLMACFLASVERGYASGDYYEFAVVLPEVGPIGTCSLHSFSADRREAELGYLLRRDLWRRGLMSEAVARLLRWGAQALALQAVGAEVDAGNEASCRLLQRLGFVEQPDRTGCYRLVLAEPARSDR</sequence>
<dbReference type="Pfam" id="PF13302">
    <property type="entry name" value="Acetyltransf_3"/>
    <property type="match status" value="1"/>
</dbReference>
<dbReference type="PANTHER" id="PTHR43792">
    <property type="entry name" value="GNAT FAMILY, PUTATIVE (AFU_ORTHOLOGUE AFUA_3G00765)-RELATED-RELATED"/>
    <property type="match status" value="1"/>
</dbReference>
<dbReference type="RefSeq" id="WP_378167527.1">
    <property type="nucleotide sequence ID" value="NZ_JBHSBU010000001.1"/>
</dbReference>
<dbReference type="PROSITE" id="PS51186">
    <property type="entry name" value="GNAT"/>
    <property type="match status" value="1"/>
</dbReference>
<evidence type="ECO:0000313" key="2">
    <source>
        <dbReference type="EMBL" id="MFC4161508.1"/>
    </source>
</evidence>
<name>A0ABV8MTA1_9NEIS</name>
<reference evidence="3" key="1">
    <citation type="journal article" date="2019" name="Int. J. Syst. Evol. Microbiol.">
        <title>The Global Catalogue of Microorganisms (GCM) 10K type strain sequencing project: providing services to taxonomists for standard genome sequencing and annotation.</title>
        <authorList>
            <consortium name="The Broad Institute Genomics Platform"/>
            <consortium name="The Broad Institute Genome Sequencing Center for Infectious Disease"/>
            <person name="Wu L."/>
            <person name="Ma J."/>
        </authorList>
    </citation>
    <scope>NUCLEOTIDE SEQUENCE [LARGE SCALE GENOMIC DNA]</scope>
    <source>
        <strain evidence="3">LMG 29894</strain>
    </source>
</reference>
<dbReference type="Gene3D" id="3.40.630.30">
    <property type="match status" value="1"/>
</dbReference>
<dbReference type="InterPro" id="IPR051531">
    <property type="entry name" value="N-acetyltransferase"/>
</dbReference>
<gene>
    <name evidence="2" type="ORF">ACFOW7_19405</name>
</gene>
<dbReference type="EMBL" id="JBHSBU010000001">
    <property type="protein sequence ID" value="MFC4161508.1"/>
    <property type="molecule type" value="Genomic_DNA"/>
</dbReference>
<proteinExistence type="predicted"/>
<dbReference type="InterPro" id="IPR000182">
    <property type="entry name" value="GNAT_dom"/>
</dbReference>
<keyword evidence="3" id="KW-1185">Reference proteome</keyword>
<comment type="caution">
    <text evidence="2">The sequence shown here is derived from an EMBL/GenBank/DDBJ whole genome shotgun (WGS) entry which is preliminary data.</text>
</comment>